<name>A0A5J4WUV5_9EUKA</name>
<dbReference type="EMBL" id="SNRW01000973">
    <property type="protein sequence ID" value="KAA6398362.1"/>
    <property type="molecule type" value="Genomic_DNA"/>
</dbReference>
<accession>A0A5J4WUV5</accession>
<dbReference type="AlphaFoldDB" id="A0A5J4WUV5"/>
<comment type="caution">
    <text evidence="2">The sequence shown here is derived from an EMBL/GenBank/DDBJ whole genome shotgun (WGS) entry which is preliminary data.</text>
</comment>
<feature type="compositionally biased region" description="Basic residues" evidence="1">
    <location>
        <begin position="108"/>
        <end position="120"/>
    </location>
</feature>
<dbReference type="Proteomes" id="UP000324800">
    <property type="component" value="Unassembled WGS sequence"/>
</dbReference>
<evidence type="ECO:0000313" key="3">
    <source>
        <dbReference type="Proteomes" id="UP000324800"/>
    </source>
</evidence>
<gene>
    <name evidence="2" type="ORF">EZS28_006114</name>
</gene>
<evidence type="ECO:0000256" key="1">
    <source>
        <dbReference type="SAM" id="MobiDB-lite"/>
    </source>
</evidence>
<evidence type="ECO:0000313" key="2">
    <source>
        <dbReference type="EMBL" id="KAA6398362.1"/>
    </source>
</evidence>
<organism evidence="2 3">
    <name type="scientific">Streblomastix strix</name>
    <dbReference type="NCBI Taxonomy" id="222440"/>
    <lineage>
        <taxon>Eukaryota</taxon>
        <taxon>Metamonada</taxon>
        <taxon>Preaxostyla</taxon>
        <taxon>Oxymonadida</taxon>
        <taxon>Streblomastigidae</taxon>
        <taxon>Streblomastix</taxon>
    </lineage>
</organism>
<sequence>MSFFQSLIAYCDLKSYLGFRVSFFSTSNSFNLFNASSFVSIGFVGKYGHIIRLLLSIEFDTRSQDPVKYLPKESESLDSFLTNNPITSSDDEVAWQQPLEGFQQQIEKKRKRQSPRKPLRRYSGDKFDQAHADVDRQVAQIQSKKMAWQPSNFKPFVFYERSFFNREQGKYRYDGSAWKVVTSKWKMKLENDEQFTDAIAGHIEAQNTLLVAMEDNIEGKDNLDDIAHVYVMICAAANIVPVLKLIPNSILTAVPKVNLHSVLTIGVILGTTNSEPSTIRIRKRQRLPKKFSFTLSWRKKKTQFQTKFQVQLHNKILTMRRI</sequence>
<reference evidence="2 3" key="1">
    <citation type="submission" date="2019-03" db="EMBL/GenBank/DDBJ databases">
        <title>Single cell metagenomics reveals metabolic interactions within the superorganism composed of flagellate Streblomastix strix and complex community of Bacteroidetes bacteria on its surface.</title>
        <authorList>
            <person name="Treitli S.C."/>
            <person name="Kolisko M."/>
            <person name="Husnik F."/>
            <person name="Keeling P."/>
            <person name="Hampl V."/>
        </authorList>
    </citation>
    <scope>NUCLEOTIDE SEQUENCE [LARGE SCALE GENOMIC DNA]</scope>
    <source>
        <strain evidence="2">ST1C</strain>
    </source>
</reference>
<protein>
    <submittedName>
        <fullName evidence="2">Uncharacterized protein</fullName>
    </submittedName>
</protein>
<proteinExistence type="predicted"/>
<feature type="region of interest" description="Disordered" evidence="1">
    <location>
        <begin position="105"/>
        <end position="125"/>
    </location>
</feature>